<accession>A0ACC1I4L4</accession>
<dbReference type="Proteomes" id="UP001150581">
    <property type="component" value="Unassembled WGS sequence"/>
</dbReference>
<gene>
    <name evidence="1" type="ORF">LPJ66_011132</name>
</gene>
<name>A0ACC1I4L4_9FUNG</name>
<proteinExistence type="predicted"/>
<sequence length="86" mass="9070">RHHQNQNQQHNPTSHQSSQQSLRTALAGGDSLDVYGRTIPSPLMTSQNPSPNLGGIPGSPFYSAGAGSNLSGSNLGSNDMSDMYSR</sequence>
<feature type="non-terminal residue" evidence="1">
    <location>
        <position position="1"/>
    </location>
</feature>
<organism evidence="1 2">
    <name type="scientific">Kickxella alabastrina</name>
    <dbReference type="NCBI Taxonomy" id="61397"/>
    <lineage>
        <taxon>Eukaryota</taxon>
        <taxon>Fungi</taxon>
        <taxon>Fungi incertae sedis</taxon>
        <taxon>Zoopagomycota</taxon>
        <taxon>Kickxellomycotina</taxon>
        <taxon>Kickxellomycetes</taxon>
        <taxon>Kickxellales</taxon>
        <taxon>Kickxellaceae</taxon>
        <taxon>Kickxella</taxon>
    </lineage>
</organism>
<evidence type="ECO:0000313" key="1">
    <source>
        <dbReference type="EMBL" id="KAJ1882572.1"/>
    </source>
</evidence>
<reference evidence="1" key="1">
    <citation type="submission" date="2022-07" db="EMBL/GenBank/DDBJ databases">
        <title>Phylogenomic reconstructions and comparative analyses of Kickxellomycotina fungi.</title>
        <authorList>
            <person name="Reynolds N.K."/>
            <person name="Stajich J.E."/>
            <person name="Barry K."/>
            <person name="Grigoriev I.V."/>
            <person name="Crous P."/>
            <person name="Smith M.E."/>
        </authorList>
    </citation>
    <scope>NUCLEOTIDE SEQUENCE</scope>
    <source>
        <strain evidence="1">Benny 63K</strain>
    </source>
</reference>
<dbReference type="EMBL" id="JANBPG010003219">
    <property type="protein sequence ID" value="KAJ1882572.1"/>
    <property type="molecule type" value="Genomic_DNA"/>
</dbReference>
<keyword evidence="2" id="KW-1185">Reference proteome</keyword>
<comment type="caution">
    <text evidence="1">The sequence shown here is derived from an EMBL/GenBank/DDBJ whole genome shotgun (WGS) entry which is preliminary data.</text>
</comment>
<protein>
    <submittedName>
        <fullName evidence="1">Uncharacterized protein</fullName>
    </submittedName>
</protein>
<evidence type="ECO:0000313" key="2">
    <source>
        <dbReference type="Proteomes" id="UP001150581"/>
    </source>
</evidence>